<evidence type="ECO:0000313" key="1">
    <source>
        <dbReference type="EnsemblMetazoa" id="LLOJ003890-PA"/>
    </source>
</evidence>
<organism evidence="1 2">
    <name type="scientific">Lutzomyia longipalpis</name>
    <name type="common">Sand fly</name>
    <dbReference type="NCBI Taxonomy" id="7200"/>
    <lineage>
        <taxon>Eukaryota</taxon>
        <taxon>Metazoa</taxon>
        <taxon>Ecdysozoa</taxon>
        <taxon>Arthropoda</taxon>
        <taxon>Hexapoda</taxon>
        <taxon>Insecta</taxon>
        <taxon>Pterygota</taxon>
        <taxon>Neoptera</taxon>
        <taxon>Endopterygota</taxon>
        <taxon>Diptera</taxon>
        <taxon>Nematocera</taxon>
        <taxon>Psychodoidea</taxon>
        <taxon>Psychodidae</taxon>
        <taxon>Lutzomyia</taxon>
        <taxon>Lutzomyia</taxon>
    </lineage>
</organism>
<sequence>MTYRARTHSKTFAKDKLYITGKELEEHKGEAVKLTWLIDLMLDWIAEVAFTICAIPSDGRKEEDVGGRRIACGTTSGVLLVH</sequence>
<proteinExistence type="predicted"/>
<accession>A0A1B0CHH8</accession>
<name>A0A1B0CHH8_LUTLO</name>
<dbReference type="VEuPathDB" id="VectorBase:LLOJ003890"/>
<dbReference type="EnsemblMetazoa" id="LLOJ003890-RA">
    <property type="protein sequence ID" value="LLOJ003890-PA"/>
    <property type="gene ID" value="LLOJ003890"/>
</dbReference>
<dbReference type="EMBL" id="AJWK01012387">
    <property type="status" value="NOT_ANNOTATED_CDS"/>
    <property type="molecule type" value="Genomic_DNA"/>
</dbReference>
<dbReference type="Proteomes" id="UP000092461">
    <property type="component" value="Unassembled WGS sequence"/>
</dbReference>
<reference evidence="1" key="1">
    <citation type="submission" date="2020-05" db="UniProtKB">
        <authorList>
            <consortium name="EnsemblMetazoa"/>
        </authorList>
    </citation>
    <scope>IDENTIFICATION</scope>
    <source>
        <strain evidence="1">Jacobina</strain>
    </source>
</reference>
<keyword evidence="2" id="KW-1185">Reference proteome</keyword>
<protein>
    <submittedName>
        <fullName evidence="1">Uncharacterized protein</fullName>
    </submittedName>
</protein>
<dbReference type="AlphaFoldDB" id="A0A1B0CHH8"/>
<evidence type="ECO:0000313" key="2">
    <source>
        <dbReference type="Proteomes" id="UP000092461"/>
    </source>
</evidence>